<dbReference type="GO" id="GO:0005525">
    <property type="term" value="F:GTP binding"/>
    <property type="evidence" value="ECO:0007669"/>
    <property type="project" value="UniProtKB-KW"/>
</dbReference>
<evidence type="ECO:0000256" key="4">
    <source>
        <dbReference type="ARBA" id="ARBA00023134"/>
    </source>
</evidence>
<feature type="compositionally biased region" description="Basic and acidic residues" evidence="7">
    <location>
        <begin position="563"/>
        <end position="585"/>
    </location>
</feature>
<comment type="function">
    <text evidence="6">Involved in the biogenesis of the 60S ribosomal subunit.</text>
</comment>
<dbReference type="SUPFAM" id="SSF52540">
    <property type="entry name" value="P-loop containing nucleoside triphosphate hydrolases"/>
    <property type="match status" value="1"/>
</dbReference>
<comment type="subcellular location">
    <subcellularLocation>
        <location evidence="1 6">Nucleus</location>
        <location evidence="1 6">Nucleolus</location>
    </subcellularLocation>
</comment>
<evidence type="ECO:0000313" key="10">
    <source>
        <dbReference type="Proteomes" id="UP000472270"/>
    </source>
</evidence>
<dbReference type="PROSITE" id="PS51710">
    <property type="entry name" value="G_OBG"/>
    <property type="match status" value="1"/>
</dbReference>
<organism evidence="9 10">
    <name type="scientific">Sinocyclocheilus rhinocerous</name>
    <dbReference type="NCBI Taxonomy" id="307959"/>
    <lineage>
        <taxon>Eukaryota</taxon>
        <taxon>Metazoa</taxon>
        <taxon>Chordata</taxon>
        <taxon>Craniata</taxon>
        <taxon>Vertebrata</taxon>
        <taxon>Euteleostomi</taxon>
        <taxon>Actinopterygii</taxon>
        <taxon>Neopterygii</taxon>
        <taxon>Teleostei</taxon>
        <taxon>Ostariophysi</taxon>
        <taxon>Cypriniformes</taxon>
        <taxon>Cyprinidae</taxon>
        <taxon>Cyprininae</taxon>
        <taxon>Sinocyclocheilus</taxon>
    </lineage>
</organism>
<evidence type="ECO:0000256" key="2">
    <source>
        <dbReference type="ARBA" id="ARBA00022517"/>
    </source>
</evidence>
<keyword evidence="10" id="KW-1185">Reference proteome</keyword>
<reference evidence="9" key="2">
    <citation type="submission" date="2025-09" db="UniProtKB">
        <authorList>
            <consortium name="Ensembl"/>
        </authorList>
    </citation>
    <scope>IDENTIFICATION</scope>
</reference>
<keyword evidence="2 6" id="KW-0690">Ribosome biogenesis</keyword>
<dbReference type="Pfam" id="PF17835">
    <property type="entry name" value="NOG1_N"/>
    <property type="match status" value="1"/>
</dbReference>
<dbReference type="AlphaFoldDB" id="A0A673J0E9"/>
<evidence type="ECO:0000256" key="1">
    <source>
        <dbReference type="ARBA" id="ARBA00004604"/>
    </source>
</evidence>
<evidence type="ECO:0000259" key="8">
    <source>
        <dbReference type="PROSITE" id="PS51710"/>
    </source>
</evidence>
<reference evidence="9" key="1">
    <citation type="submission" date="2025-08" db="UniProtKB">
        <authorList>
            <consortium name="Ensembl"/>
        </authorList>
    </citation>
    <scope>IDENTIFICATION</scope>
</reference>
<dbReference type="InterPro" id="IPR010674">
    <property type="entry name" value="NOG1_Rossman_fold_dom"/>
</dbReference>
<dbReference type="Ensembl" id="ENSSRHT00000044787.1">
    <property type="protein sequence ID" value="ENSSRHP00000043554.1"/>
    <property type="gene ID" value="ENSSRHG00000021824.1"/>
</dbReference>
<dbReference type="GO" id="GO:0042254">
    <property type="term" value="P:ribosome biogenesis"/>
    <property type="evidence" value="ECO:0007669"/>
    <property type="project" value="UniProtKB-KW"/>
</dbReference>
<proteinExistence type="inferred from homology"/>
<evidence type="ECO:0000256" key="5">
    <source>
        <dbReference type="ARBA" id="ARBA00023242"/>
    </source>
</evidence>
<feature type="compositionally biased region" description="Acidic residues" evidence="7">
    <location>
        <begin position="436"/>
        <end position="447"/>
    </location>
</feature>
<gene>
    <name evidence="9" type="primary">LOC107749117</name>
</gene>
<dbReference type="InterPro" id="IPR012973">
    <property type="entry name" value="NOG_C"/>
</dbReference>
<dbReference type="Pfam" id="PF08155">
    <property type="entry name" value="NOGCT"/>
    <property type="match status" value="1"/>
</dbReference>
<keyword evidence="4" id="KW-0342">GTP-binding</keyword>
<dbReference type="Gene3D" id="3.40.50.300">
    <property type="entry name" value="P-loop containing nucleotide triphosphate hydrolases"/>
    <property type="match status" value="1"/>
</dbReference>
<feature type="compositionally biased region" description="Basic and acidic residues" evidence="7">
    <location>
        <begin position="483"/>
        <end position="509"/>
    </location>
</feature>
<evidence type="ECO:0000256" key="3">
    <source>
        <dbReference type="ARBA" id="ARBA00022741"/>
    </source>
</evidence>
<feature type="region of interest" description="Disordered" evidence="7">
    <location>
        <begin position="428"/>
        <end position="449"/>
    </location>
</feature>
<feature type="region of interest" description="Disordered" evidence="7">
    <location>
        <begin position="461"/>
        <end position="601"/>
    </location>
</feature>
<feature type="compositionally biased region" description="Polar residues" evidence="7">
    <location>
        <begin position="527"/>
        <end position="538"/>
    </location>
</feature>
<dbReference type="InterPro" id="IPR006073">
    <property type="entry name" value="GTP-bd"/>
</dbReference>
<dbReference type="InterPro" id="IPR027417">
    <property type="entry name" value="P-loop_NTPase"/>
</dbReference>
<dbReference type="InterPro" id="IPR041623">
    <property type="entry name" value="NOG1_N"/>
</dbReference>
<dbReference type="InterPro" id="IPR024926">
    <property type="entry name" value="NOG1"/>
</dbReference>
<accession>A0A673J0E9</accession>
<dbReference type="GO" id="GO:0005730">
    <property type="term" value="C:nucleolus"/>
    <property type="evidence" value="ECO:0007669"/>
    <property type="project" value="UniProtKB-SubCell"/>
</dbReference>
<keyword evidence="3" id="KW-0547">Nucleotide-binding</keyword>
<protein>
    <recommendedName>
        <fullName evidence="6">Nucleolar GTP-binding protein 1</fullName>
    </recommendedName>
</protein>
<feature type="compositionally biased region" description="Basic and acidic residues" evidence="7">
    <location>
        <begin position="540"/>
        <end position="552"/>
    </location>
</feature>
<feature type="compositionally biased region" description="Basic residues" evidence="7">
    <location>
        <begin position="586"/>
        <end position="601"/>
    </location>
</feature>
<dbReference type="PIRSF" id="PIRSF038919">
    <property type="entry name" value="NOG1"/>
    <property type="match status" value="1"/>
</dbReference>
<dbReference type="Gene3D" id="1.20.120.1190">
    <property type="match status" value="1"/>
</dbReference>
<sequence>MALYNFKKIMVVPTAKDFIDITLSKTQRKTPTVIHKHYQIHRIRHFYMRKVKFTQQNYHDRLSQILTDFPKLDDVHPFYADLMNVLYDKDHFKLALGQINIAKNLIDNVAKDYVRLMKYGDSLYRCKQLKRAALGRMCTILKRQKQSLEYLEQVRQHLSRLPTIDPNTRTLLLCGYPNVGKSSFINKVTRADVEVQPYAFTTKSLFVGHMDYKYLRWQVVDTPGILDHPLEERNTIEMQAITALAHLRAAVLYVMDVSEQCGHALSQQLELFNNIRPLFANKPLIVMANKCDVRKISELSEENQACDRLLAHRVDTKMKTKKVHDVLNRLHLAVPTKRDQKARPPFIPEGALLRRKAMEMDAPKRKLERDLEVELGDDYTLDLQKYWDLMNPEEKQDKIPEVWEGHNIADYIDPEIMKRLEDLEREEELREKAGEYDSEEESEDEEMQEIRQLASQIREKRKLKILTSKEKDTQGPRMPRTAKKVERATLEKEMADLGLDMTDKDDSHYALRSRSLVRKRKREVSAPPTSRTRSQSASRPPRDQSGVRDAKMLKKVKTMMKSSQKEMNRQGRKGESDRHVFDVKPKHLLAGKRKSGSTSRR</sequence>
<dbReference type="Pfam" id="PF06858">
    <property type="entry name" value="NOG1"/>
    <property type="match status" value="1"/>
</dbReference>
<evidence type="ECO:0000256" key="6">
    <source>
        <dbReference type="PIRNR" id="PIRNR038919"/>
    </source>
</evidence>
<dbReference type="CDD" id="cd01897">
    <property type="entry name" value="NOG"/>
    <property type="match status" value="1"/>
</dbReference>
<name>A0A673J0E9_9TELE</name>
<dbReference type="PRINTS" id="PR00326">
    <property type="entry name" value="GTP1OBG"/>
</dbReference>
<dbReference type="InterPro" id="IPR031167">
    <property type="entry name" value="G_OBG"/>
</dbReference>
<evidence type="ECO:0000313" key="9">
    <source>
        <dbReference type="Ensembl" id="ENSSRHP00000043554.1"/>
    </source>
</evidence>
<evidence type="ECO:0000256" key="7">
    <source>
        <dbReference type="SAM" id="MobiDB-lite"/>
    </source>
</evidence>
<keyword evidence="5 6" id="KW-0539">Nucleus</keyword>
<feature type="domain" description="OBG-type G" evidence="8">
    <location>
        <begin position="169"/>
        <end position="303"/>
    </location>
</feature>
<dbReference type="PANTHER" id="PTHR45759">
    <property type="entry name" value="NUCLEOLAR GTP-BINDING PROTEIN 1"/>
    <property type="match status" value="1"/>
</dbReference>
<dbReference type="FunFam" id="1.20.120.1190:FF:000001">
    <property type="entry name" value="Nucleolar GTP-binding protein 1"/>
    <property type="match status" value="1"/>
</dbReference>
<dbReference type="Proteomes" id="UP000472270">
    <property type="component" value="Unassembled WGS sequence"/>
</dbReference>
<comment type="similarity">
    <text evidence="6">Belongs to the TRAFAC class OBG-HflX-like GTPase superfamily. OBG GTPase family. NOG subfamily.</text>
</comment>